<dbReference type="InterPro" id="IPR013675">
    <property type="entry name" value="Mtase_sm_N"/>
</dbReference>
<dbReference type="InterPro" id="IPR029063">
    <property type="entry name" value="SAM-dependent_MTases_sf"/>
</dbReference>
<keyword evidence="3 6" id="KW-0489">Methyltransferase</keyword>
<proteinExistence type="inferred from homology"/>
<dbReference type="Pfam" id="PF08468">
    <property type="entry name" value="MTS_N"/>
    <property type="match status" value="1"/>
</dbReference>
<dbReference type="InterPro" id="IPR007848">
    <property type="entry name" value="Small_mtfrase_dom"/>
</dbReference>
<dbReference type="EC" id="2.1.1.172" evidence="6"/>
<evidence type="ECO:0000313" key="9">
    <source>
        <dbReference type="EMBL" id="RKS87766.1"/>
    </source>
</evidence>
<evidence type="ECO:0000313" key="10">
    <source>
        <dbReference type="Proteomes" id="UP000278542"/>
    </source>
</evidence>
<keyword evidence="4 6" id="KW-0808">Transferase</keyword>
<evidence type="ECO:0000256" key="1">
    <source>
        <dbReference type="ARBA" id="ARBA00022490"/>
    </source>
</evidence>
<dbReference type="OrthoDB" id="9816072at2"/>
<reference evidence="9 10" key="1">
    <citation type="submission" date="2018-10" db="EMBL/GenBank/DDBJ databases">
        <title>Genomic Encyclopedia of Type Strains, Phase IV (KMG-IV): sequencing the most valuable type-strain genomes for metagenomic binning, comparative biology and taxonomic classification.</title>
        <authorList>
            <person name="Goeker M."/>
        </authorList>
    </citation>
    <scope>NUCLEOTIDE SEQUENCE [LARGE SCALE GENOMIC DNA]</scope>
    <source>
        <strain evidence="9 10">DSM 22228</strain>
    </source>
</reference>
<evidence type="ECO:0000256" key="4">
    <source>
        <dbReference type="ARBA" id="ARBA00022679"/>
    </source>
</evidence>
<dbReference type="Pfam" id="PF05175">
    <property type="entry name" value="MTS"/>
    <property type="match status" value="1"/>
</dbReference>
<comment type="catalytic activity">
    <reaction evidence="6">
        <text>guanosine(1207) in 16S rRNA + S-adenosyl-L-methionine = N(2)-methylguanosine(1207) in 16S rRNA + S-adenosyl-L-homocysteine + H(+)</text>
        <dbReference type="Rhea" id="RHEA:42736"/>
        <dbReference type="Rhea" id="RHEA-COMP:10213"/>
        <dbReference type="Rhea" id="RHEA-COMP:10214"/>
        <dbReference type="ChEBI" id="CHEBI:15378"/>
        <dbReference type="ChEBI" id="CHEBI:57856"/>
        <dbReference type="ChEBI" id="CHEBI:59789"/>
        <dbReference type="ChEBI" id="CHEBI:74269"/>
        <dbReference type="ChEBI" id="CHEBI:74481"/>
        <dbReference type="EC" id="2.1.1.172"/>
    </reaction>
</comment>
<dbReference type="InterPro" id="IPR046977">
    <property type="entry name" value="RsmC/RlmG"/>
</dbReference>
<feature type="domain" description="Methyltransferase small N-terminal" evidence="8">
    <location>
        <begin position="8"/>
        <end position="163"/>
    </location>
</feature>
<dbReference type="GO" id="GO:0003676">
    <property type="term" value="F:nucleic acid binding"/>
    <property type="evidence" value="ECO:0007669"/>
    <property type="project" value="InterPro"/>
</dbReference>
<dbReference type="GO" id="GO:0005737">
    <property type="term" value="C:cytoplasm"/>
    <property type="evidence" value="ECO:0007669"/>
    <property type="project" value="UniProtKB-SubCell"/>
</dbReference>
<keyword evidence="1 6" id="KW-0963">Cytoplasm</keyword>
<dbReference type="InterPro" id="IPR002052">
    <property type="entry name" value="DNA_methylase_N6_adenine_CS"/>
</dbReference>
<evidence type="ECO:0000256" key="6">
    <source>
        <dbReference type="HAMAP-Rule" id="MF_01862"/>
    </source>
</evidence>
<dbReference type="HAMAP" id="MF_01862">
    <property type="entry name" value="16SrRNA_methyltr_C"/>
    <property type="match status" value="1"/>
</dbReference>
<evidence type="ECO:0000259" key="8">
    <source>
        <dbReference type="Pfam" id="PF08468"/>
    </source>
</evidence>
<dbReference type="AlphaFoldDB" id="A0A495RKS0"/>
<evidence type="ECO:0000259" key="7">
    <source>
        <dbReference type="Pfam" id="PF05175"/>
    </source>
</evidence>
<dbReference type="PANTHER" id="PTHR47816">
    <property type="entry name" value="RIBOSOMAL RNA SMALL SUBUNIT METHYLTRANSFERASE C"/>
    <property type="match status" value="1"/>
</dbReference>
<protein>
    <recommendedName>
        <fullName evidence="6">Ribosomal RNA small subunit methyltransferase C</fullName>
        <ecNumber evidence="6">2.1.1.172</ecNumber>
    </recommendedName>
    <alternativeName>
        <fullName evidence="6">16S rRNA m2G1207 methyltransferase</fullName>
    </alternativeName>
    <alternativeName>
        <fullName evidence="6">rRNA (guanine-N(2)-)-methyltransferase RsmC</fullName>
    </alternativeName>
</protein>
<dbReference type="PANTHER" id="PTHR47816:SF4">
    <property type="entry name" value="RIBOSOMAL RNA SMALL SUBUNIT METHYLTRANSFERASE C"/>
    <property type="match status" value="1"/>
</dbReference>
<dbReference type="CDD" id="cd02440">
    <property type="entry name" value="AdoMet_MTases"/>
    <property type="match status" value="1"/>
</dbReference>
<dbReference type="SUPFAM" id="SSF53335">
    <property type="entry name" value="S-adenosyl-L-methionine-dependent methyltransferases"/>
    <property type="match status" value="1"/>
</dbReference>
<keyword evidence="10" id="KW-1185">Reference proteome</keyword>
<comment type="subcellular location">
    <subcellularLocation>
        <location evidence="6">Cytoplasm</location>
    </subcellularLocation>
</comment>
<dbReference type="GO" id="GO:0052914">
    <property type="term" value="F:16S rRNA (guanine(1207)-N(2))-methyltransferase activity"/>
    <property type="evidence" value="ECO:0007669"/>
    <property type="project" value="UniProtKB-EC"/>
</dbReference>
<comment type="function">
    <text evidence="6">Specifically methylates the guanine in position 1207 of 16S rRNA in the 30S particle.</text>
</comment>
<organism evidence="9 10">
    <name type="scientific">Orbus hercynius</name>
    <dbReference type="NCBI Taxonomy" id="593135"/>
    <lineage>
        <taxon>Bacteria</taxon>
        <taxon>Pseudomonadati</taxon>
        <taxon>Pseudomonadota</taxon>
        <taxon>Gammaproteobacteria</taxon>
        <taxon>Orbales</taxon>
        <taxon>Orbaceae</taxon>
        <taxon>Orbus</taxon>
    </lineage>
</organism>
<keyword evidence="2 6" id="KW-0698">rRNA processing</keyword>
<comment type="subunit">
    <text evidence="6">Monomer.</text>
</comment>
<accession>A0A495RKS0</accession>
<evidence type="ECO:0000256" key="5">
    <source>
        <dbReference type="ARBA" id="ARBA00022691"/>
    </source>
</evidence>
<evidence type="ECO:0000256" key="3">
    <source>
        <dbReference type="ARBA" id="ARBA00022603"/>
    </source>
</evidence>
<feature type="domain" description="Methyltransferase small" evidence="7">
    <location>
        <begin position="172"/>
        <end position="340"/>
    </location>
</feature>
<sequence length="343" mass="38304">MSALTPSSQVLQRHEALFYGKNILVAGDFHDDYVLQLETAATKIHCTLFHLYSQLKKRYSDKLIEFGVMPTDACYENTNTLIYYWPKNKHEAQFQLAYLLNHLAQGTDIFIVGENRSGVKSAETLLTSFGTIQKIDTARRCSLYHFNADSRLAFDIKQWWHQYELQLDKLNIKIDNLPGVFSQRTLDTGSDLLLNALIDNTSLIRGRVLDVGCGCGVLSAVVAKINPSIELICVDVSAVALASTTQTLLTNGIDGEVIASDVFSDINGRFDLIVSNPPFHDGKETDYSAIETLIAQSRAYLAANGKLCIVANSFLPYHRLLAEHFKRVDVIAQTTKFKVYLAN</sequence>
<dbReference type="EMBL" id="RBWY01000001">
    <property type="protein sequence ID" value="RKS87766.1"/>
    <property type="molecule type" value="Genomic_DNA"/>
</dbReference>
<dbReference type="RefSeq" id="WP_121144638.1">
    <property type="nucleotide sequence ID" value="NZ_RBWY01000001.1"/>
</dbReference>
<dbReference type="PROSITE" id="PS00092">
    <property type="entry name" value="N6_MTASE"/>
    <property type="match status" value="1"/>
</dbReference>
<dbReference type="InterPro" id="IPR023543">
    <property type="entry name" value="rRNA_ssu_MeTfrase_C"/>
</dbReference>
<comment type="caution">
    <text evidence="9">The sequence shown here is derived from an EMBL/GenBank/DDBJ whole genome shotgun (WGS) entry which is preliminary data.</text>
</comment>
<dbReference type="Proteomes" id="UP000278542">
    <property type="component" value="Unassembled WGS sequence"/>
</dbReference>
<keyword evidence="5 6" id="KW-0949">S-adenosyl-L-methionine</keyword>
<evidence type="ECO:0000256" key="2">
    <source>
        <dbReference type="ARBA" id="ARBA00022552"/>
    </source>
</evidence>
<name>A0A495RKS0_9GAMM</name>
<comment type="similarity">
    <text evidence="6">Belongs to the methyltransferase superfamily. RsmC family.</text>
</comment>
<dbReference type="Gene3D" id="3.40.50.150">
    <property type="entry name" value="Vaccinia Virus protein VP39"/>
    <property type="match status" value="2"/>
</dbReference>
<gene>
    <name evidence="6" type="primary">rsmC</name>
    <name evidence="9" type="ORF">DES39_1009</name>
</gene>
<dbReference type="NCBIfam" id="NF007023">
    <property type="entry name" value="PRK09489.1"/>
    <property type="match status" value="1"/>
</dbReference>